<keyword evidence="1" id="KW-0812">Transmembrane</keyword>
<feature type="transmembrane region" description="Helical" evidence="1">
    <location>
        <begin position="237"/>
        <end position="255"/>
    </location>
</feature>
<dbReference type="RefSeq" id="WP_133429699.1">
    <property type="nucleotide sequence ID" value="NZ_BMCC01000003.1"/>
</dbReference>
<dbReference type="Pfam" id="PF07670">
    <property type="entry name" value="Gate"/>
    <property type="match status" value="1"/>
</dbReference>
<reference evidence="3 4" key="1">
    <citation type="submission" date="2019-01" db="EMBL/GenBank/DDBJ databases">
        <title>Draft genome sequences of the type strains of six Macrococcus species.</title>
        <authorList>
            <person name="Mazhar S."/>
            <person name="Altermann E."/>
            <person name="Hill C."/>
            <person name="Mcauliffe O."/>
        </authorList>
    </citation>
    <scope>NUCLEOTIDE SEQUENCE [LARGE SCALE GENOMIC DNA]</scope>
    <source>
        <strain evidence="3 4">CCM4809</strain>
    </source>
</reference>
<dbReference type="AlphaFoldDB" id="A0A4R6BJ15"/>
<feature type="transmembrane region" description="Helical" evidence="1">
    <location>
        <begin position="88"/>
        <end position="111"/>
    </location>
</feature>
<gene>
    <name evidence="3" type="ORF">ERX37_05590</name>
</gene>
<dbReference type="Proteomes" id="UP000295328">
    <property type="component" value="Unassembled WGS sequence"/>
</dbReference>
<dbReference type="OrthoDB" id="1633380at2"/>
<comment type="caution">
    <text evidence="3">The sequence shown here is derived from an EMBL/GenBank/DDBJ whole genome shotgun (WGS) entry which is preliminary data.</text>
</comment>
<name>A0A4R6BJ15_9STAP</name>
<protein>
    <submittedName>
        <fullName evidence="3">YjiH family protein</fullName>
    </submittedName>
</protein>
<keyword evidence="4" id="KW-1185">Reference proteome</keyword>
<evidence type="ECO:0000313" key="3">
    <source>
        <dbReference type="EMBL" id="TDM01683.1"/>
    </source>
</evidence>
<evidence type="ECO:0000313" key="4">
    <source>
        <dbReference type="Proteomes" id="UP000295328"/>
    </source>
</evidence>
<feature type="transmembrane region" description="Helical" evidence="1">
    <location>
        <begin position="426"/>
        <end position="447"/>
    </location>
</feature>
<feature type="transmembrane region" description="Helical" evidence="1">
    <location>
        <begin position="51"/>
        <end position="76"/>
    </location>
</feature>
<evidence type="ECO:0000259" key="2">
    <source>
        <dbReference type="Pfam" id="PF07670"/>
    </source>
</evidence>
<dbReference type="InterPro" id="IPR011642">
    <property type="entry name" value="Gate_dom"/>
</dbReference>
<evidence type="ECO:0000256" key="1">
    <source>
        <dbReference type="SAM" id="Phobius"/>
    </source>
</evidence>
<dbReference type="EMBL" id="SCWE01000002">
    <property type="protein sequence ID" value="TDM01683.1"/>
    <property type="molecule type" value="Genomic_DNA"/>
</dbReference>
<feature type="transmembrane region" description="Helical" evidence="1">
    <location>
        <begin position="131"/>
        <end position="154"/>
    </location>
</feature>
<feature type="transmembrane region" description="Helical" evidence="1">
    <location>
        <begin position="395"/>
        <end position="414"/>
    </location>
</feature>
<feature type="transmembrane region" description="Helical" evidence="1">
    <location>
        <begin position="12"/>
        <end position="31"/>
    </location>
</feature>
<proteinExistence type="predicted"/>
<keyword evidence="1" id="KW-0472">Membrane</keyword>
<accession>A0A4R6BJ15</accession>
<feature type="transmembrane region" description="Helical" evidence="1">
    <location>
        <begin position="318"/>
        <end position="337"/>
    </location>
</feature>
<organism evidence="3 4">
    <name type="scientific">Macrococcus hajekii</name>
    <dbReference type="NCBI Taxonomy" id="198482"/>
    <lineage>
        <taxon>Bacteria</taxon>
        <taxon>Bacillati</taxon>
        <taxon>Bacillota</taxon>
        <taxon>Bacilli</taxon>
        <taxon>Bacillales</taxon>
        <taxon>Staphylococcaceae</taxon>
        <taxon>Macrococcus</taxon>
    </lineage>
</organism>
<feature type="domain" description="Nucleoside transporter/FeoB GTPase Gate" evidence="2">
    <location>
        <begin position="134"/>
        <end position="231"/>
    </location>
</feature>
<keyword evidence="1" id="KW-1133">Transmembrane helix</keyword>
<sequence>MEKLTSRQHRIGMWKFVLTSILGIFLFMTPLRVDGETTLPIALLAGWLKQLVGSFMPTFIVMIIIVSTLLSIYFSVRRHSRSAFIKNLFEVNWIWLTIRIIGTLFAIAVYFKLPIPYVNTEATGQLIYNDLLPTLVTVFLFAGLFLPLLMDYGLFEFIGPMFSKVMRPLFTLPGRSAVENLASFVGDGTVGVMMASKQYAEGFYTRREATVIATSFSVVSITFAIVIAKQVDVMNHFFYFYFTVIASCLIAAFITPRIWPLSSVPDTYSNGSTEKLKEDIPSGYNAFTFGFENAVRRGYRGRNFSDFFGLGLRTIMDMWFAVLPVVMAIGTIATMLAEFTPLFKLLGAPFVPILNLLQVPHAQEAAQTILIGFADMFLPAILIQDVPSEMTRFVIGALSISQLIYLSEVGGVILGSKIPVSLPKLFAIFLIRTVIILPIIILMAHLIY</sequence>